<keyword evidence="4" id="KW-1003">Cell membrane</keyword>
<feature type="compositionally biased region" description="Polar residues" evidence="22">
    <location>
        <begin position="453"/>
        <end position="471"/>
    </location>
</feature>
<dbReference type="GO" id="GO:0005886">
    <property type="term" value="C:plasma membrane"/>
    <property type="evidence" value="ECO:0007669"/>
    <property type="project" value="UniProtKB-SubCell"/>
</dbReference>
<dbReference type="GO" id="GO:0005509">
    <property type="term" value="F:calcium ion binding"/>
    <property type="evidence" value="ECO:0007669"/>
    <property type="project" value="InterPro"/>
</dbReference>
<keyword evidence="10" id="KW-0914">Notch signaling pathway</keyword>
<evidence type="ECO:0000256" key="19">
    <source>
        <dbReference type="ARBA" id="ARBA00023242"/>
    </source>
</evidence>
<dbReference type="Gene3D" id="2.10.25.10">
    <property type="entry name" value="Laminin"/>
    <property type="match status" value="3"/>
</dbReference>
<feature type="domain" description="EGF-like" evidence="25">
    <location>
        <begin position="72"/>
        <end position="106"/>
    </location>
</feature>
<keyword evidence="19" id="KW-0539">Nucleus</keyword>
<dbReference type="PROSITE" id="PS50258">
    <property type="entry name" value="LNR"/>
    <property type="match status" value="2"/>
</dbReference>
<evidence type="ECO:0000256" key="3">
    <source>
        <dbReference type="ARBA" id="ARBA00022473"/>
    </source>
</evidence>
<evidence type="ECO:0000256" key="5">
    <source>
        <dbReference type="ARBA" id="ARBA00022536"/>
    </source>
</evidence>
<keyword evidence="9" id="KW-0221">Differentiation</keyword>
<dbReference type="InterPro" id="IPR036770">
    <property type="entry name" value="Ankyrin_rpt-contain_sf"/>
</dbReference>
<organism evidence="27 28">
    <name type="scientific">Myotis davidii</name>
    <name type="common">David's myotis</name>
    <dbReference type="NCBI Taxonomy" id="225400"/>
    <lineage>
        <taxon>Eukaryota</taxon>
        <taxon>Metazoa</taxon>
        <taxon>Chordata</taxon>
        <taxon>Craniata</taxon>
        <taxon>Vertebrata</taxon>
        <taxon>Euteleostomi</taxon>
        <taxon>Mammalia</taxon>
        <taxon>Eutheria</taxon>
        <taxon>Laurasiatheria</taxon>
        <taxon>Chiroptera</taxon>
        <taxon>Yangochiroptera</taxon>
        <taxon>Vespertilionidae</taxon>
        <taxon>Myotis</taxon>
    </lineage>
</organism>
<feature type="repeat" description="ANK" evidence="20">
    <location>
        <begin position="789"/>
        <end position="821"/>
    </location>
</feature>
<dbReference type="PRINTS" id="PR01452">
    <property type="entry name" value="LNOTCHREPEAT"/>
</dbReference>
<keyword evidence="11 23" id="KW-1133">Transmembrane helix</keyword>
<keyword evidence="7 24" id="KW-0732">Signal</keyword>
<gene>
    <name evidence="27" type="ORF">MDA_GLEAN10005662</name>
</gene>
<name>L5LAR2_MYODS</name>
<dbReference type="InterPro" id="IPR022355">
    <property type="entry name" value="Notch_4"/>
</dbReference>
<keyword evidence="6 23" id="KW-0812">Transmembrane</keyword>
<evidence type="ECO:0000256" key="21">
    <source>
        <dbReference type="PROSITE-ProRule" id="PRU00076"/>
    </source>
</evidence>
<dbReference type="Proteomes" id="UP000010556">
    <property type="component" value="Unassembled WGS sequence"/>
</dbReference>
<evidence type="ECO:0000256" key="2">
    <source>
        <dbReference type="ARBA" id="ARBA00004251"/>
    </source>
</evidence>
<evidence type="ECO:0000259" key="26">
    <source>
        <dbReference type="PROSITE" id="PS50258"/>
    </source>
</evidence>
<dbReference type="Gene3D" id="3.30.300.320">
    <property type="match status" value="1"/>
</dbReference>
<dbReference type="GO" id="GO:0038023">
    <property type="term" value="F:signaling receptor activity"/>
    <property type="evidence" value="ECO:0007669"/>
    <property type="project" value="InterPro"/>
</dbReference>
<dbReference type="PROSITE" id="PS50026">
    <property type="entry name" value="EGF_3"/>
    <property type="match status" value="5"/>
</dbReference>
<evidence type="ECO:0000256" key="18">
    <source>
        <dbReference type="ARBA" id="ARBA00023180"/>
    </source>
</evidence>
<dbReference type="Pfam" id="PF12796">
    <property type="entry name" value="Ank_2"/>
    <property type="match status" value="1"/>
</dbReference>
<dbReference type="SMART" id="SM01339">
    <property type="entry name" value="NODP"/>
    <property type="match status" value="1"/>
</dbReference>
<evidence type="ECO:0000256" key="9">
    <source>
        <dbReference type="ARBA" id="ARBA00022782"/>
    </source>
</evidence>
<dbReference type="Pfam" id="PF00008">
    <property type="entry name" value="EGF"/>
    <property type="match status" value="2"/>
</dbReference>
<dbReference type="FunFam" id="2.10.25.10:FF:000054">
    <property type="entry name" value="Slit guidance ligand 2"/>
    <property type="match status" value="1"/>
</dbReference>
<proteinExistence type="predicted"/>
<dbReference type="PANTHER" id="PTHR45836">
    <property type="entry name" value="SLIT HOMOLOG"/>
    <property type="match status" value="1"/>
</dbReference>
<dbReference type="FunFam" id="3.30.70.3310:FF:000004">
    <property type="entry name" value="neurogenic locus notch homolog protein 4"/>
    <property type="match status" value="1"/>
</dbReference>
<dbReference type="GO" id="GO:0007411">
    <property type="term" value="P:axon guidance"/>
    <property type="evidence" value="ECO:0007669"/>
    <property type="project" value="TreeGrafter"/>
</dbReference>
<evidence type="ECO:0000256" key="16">
    <source>
        <dbReference type="ARBA" id="ARBA00023159"/>
    </source>
</evidence>
<protein>
    <submittedName>
        <fullName evidence="27">Neurogenic locus notch like protein 4</fullName>
    </submittedName>
</protein>
<evidence type="ECO:0000256" key="1">
    <source>
        <dbReference type="ARBA" id="ARBA00004123"/>
    </source>
</evidence>
<feature type="domain" description="EGF-like" evidence="25">
    <location>
        <begin position="26"/>
        <end position="62"/>
    </location>
</feature>
<dbReference type="InterPro" id="IPR000800">
    <property type="entry name" value="Notch_dom"/>
</dbReference>
<dbReference type="GO" id="GO:0007219">
    <property type="term" value="P:Notch signaling pathway"/>
    <property type="evidence" value="ECO:0007669"/>
    <property type="project" value="UniProtKB-KW"/>
</dbReference>
<dbReference type="PROSITE" id="PS50297">
    <property type="entry name" value="ANK_REP_REGION"/>
    <property type="match status" value="3"/>
</dbReference>
<evidence type="ECO:0000256" key="7">
    <source>
        <dbReference type="ARBA" id="ARBA00022729"/>
    </source>
</evidence>
<evidence type="ECO:0000256" key="10">
    <source>
        <dbReference type="ARBA" id="ARBA00022976"/>
    </source>
</evidence>
<dbReference type="SUPFAM" id="SSF57196">
    <property type="entry name" value="EGF/Laminin"/>
    <property type="match status" value="3"/>
</dbReference>
<evidence type="ECO:0000259" key="25">
    <source>
        <dbReference type="PROSITE" id="PS50026"/>
    </source>
</evidence>
<feature type="chain" id="PRO_5003970034" evidence="24">
    <location>
        <begin position="22"/>
        <end position="834"/>
    </location>
</feature>
<feature type="disulfide bond" evidence="21">
    <location>
        <begin position="213"/>
        <end position="222"/>
    </location>
</feature>
<feature type="signal peptide" evidence="24">
    <location>
        <begin position="1"/>
        <end position="21"/>
    </location>
</feature>
<keyword evidence="12" id="KW-0805">Transcription regulation</keyword>
<evidence type="ECO:0000256" key="4">
    <source>
        <dbReference type="ARBA" id="ARBA00022475"/>
    </source>
</evidence>
<evidence type="ECO:0000256" key="8">
    <source>
        <dbReference type="ARBA" id="ARBA00022737"/>
    </source>
</evidence>
<keyword evidence="18" id="KW-0325">Glycoprotein</keyword>
<dbReference type="PROSITE" id="PS01186">
    <property type="entry name" value="EGF_2"/>
    <property type="match status" value="3"/>
</dbReference>
<dbReference type="Gene3D" id="3.30.70.3310">
    <property type="match status" value="1"/>
</dbReference>
<dbReference type="GO" id="GO:0006355">
    <property type="term" value="P:regulation of DNA-templated transcription"/>
    <property type="evidence" value="ECO:0007669"/>
    <property type="project" value="InterPro"/>
</dbReference>
<dbReference type="GO" id="GO:0009986">
    <property type="term" value="C:cell surface"/>
    <property type="evidence" value="ECO:0007669"/>
    <property type="project" value="TreeGrafter"/>
</dbReference>
<evidence type="ECO:0000256" key="11">
    <source>
        <dbReference type="ARBA" id="ARBA00022989"/>
    </source>
</evidence>
<evidence type="ECO:0000256" key="15">
    <source>
        <dbReference type="ARBA" id="ARBA00023157"/>
    </source>
</evidence>
<evidence type="ECO:0000256" key="13">
    <source>
        <dbReference type="ARBA" id="ARBA00023043"/>
    </source>
</evidence>
<dbReference type="InterPro" id="IPR002110">
    <property type="entry name" value="Ankyrin_rpt"/>
</dbReference>
<dbReference type="SMART" id="SM00004">
    <property type="entry name" value="NL"/>
    <property type="match status" value="3"/>
</dbReference>
<dbReference type="PROSITE" id="PS00022">
    <property type="entry name" value="EGF_1"/>
    <property type="match status" value="4"/>
</dbReference>
<dbReference type="PRINTS" id="PR01987">
    <property type="entry name" value="NOTCH4"/>
</dbReference>
<dbReference type="PROSITE" id="PS50088">
    <property type="entry name" value="ANK_REPEAT"/>
    <property type="match status" value="3"/>
</dbReference>
<feature type="domain" description="EGF-like" evidence="25">
    <location>
        <begin position="143"/>
        <end position="182"/>
    </location>
</feature>
<keyword evidence="5 21" id="KW-0245">EGF-like domain</keyword>
<feature type="transmembrane region" description="Helical" evidence="23">
    <location>
        <begin position="541"/>
        <end position="564"/>
    </location>
</feature>
<evidence type="ECO:0000313" key="27">
    <source>
        <dbReference type="EMBL" id="ELK23414.1"/>
    </source>
</evidence>
<feature type="repeat" description="ANK" evidence="20">
    <location>
        <begin position="755"/>
        <end position="778"/>
    </location>
</feature>
<dbReference type="SUPFAM" id="SSF48403">
    <property type="entry name" value="Ankyrin repeat"/>
    <property type="match status" value="1"/>
</dbReference>
<feature type="domain" description="EGF-like" evidence="25">
    <location>
        <begin position="184"/>
        <end position="223"/>
    </location>
</feature>
<dbReference type="GO" id="GO:0005634">
    <property type="term" value="C:nucleus"/>
    <property type="evidence" value="ECO:0007669"/>
    <property type="project" value="UniProtKB-SubCell"/>
</dbReference>
<dbReference type="PANTHER" id="PTHR45836:SF23">
    <property type="entry name" value="NEUROGENIC LOCUS NOTCH HOMOLOG PROTEIN 1"/>
    <property type="match status" value="1"/>
</dbReference>
<keyword evidence="8" id="KW-0677">Repeat</keyword>
<keyword evidence="13 20" id="KW-0040">ANK repeat</keyword>
<keyword evidence="17" id="KW-0804">Transcription</keyword>
<feature type="domain" description="EGF-like" evidence="25">
    <location>
        <begin position="226"/>
        <end position="267"/>
    </location>
</feature>
<evidence type="ECO:0000256" key="23">
    <source>
        <dbReference type="SAM" id="Phobius"/>
    </source>
</evidence>
<accession>L5LAR2</accession>
<dbReference type="InterPro" id="IPR035993">
    <property type="entry name" value="Notch-like_dom_sf"/>
</dbReference>
<feature type="region of interest" description="Disordered" evidence="22">
    <location>
        <begin position="578"/>
        <end position="604"/>
    </location>
</feature>
<comment type="subcellular location">
    <subcellularLocation>
        <location evidence="2">Cell membrane</location>
        <topology evidence="2">Single-pass type I membrane protein</topology>
    </subcellularLocation>
    <subcellularLocation>
        <location evidence="1">Nucleus</location>
    </subcellularLocation>
</comment>
<keyword evidence="28" id="KW-1185">Reference proteome</keyword>
<evidence type="ECO:0000313" key="28">
    <source>
        <dbReference type="Proteomes" id="UP000010556"/>
    </source>
</evidence>
<dbReference type="SMART" id="SM01338">
    <property type="entry name" value="NOD"/>
    <property type="match status" value="1"/>
</dbReference>
<feature type="domain" description="LNR" evidence="26">
    <location>
        <begin position="266"/>
        <end position="309"/>
    </location>
</feature>
<dbReference type="SUPFAM" id="SSF90193">
    <property type="entry name" value="Notch domain"/>
    <property type="match status" value="2"/>
</dbReference>
<dbReference type="CDD" id="cd00054">
    <property type="entry name" value="EGF_CA"/>
    <property type="match status" value="3"/>
</dbReference>
<feature type="disulfide bond" evidence="21">
    <location>
        <begin position="172"/>
        <end position="181"/>
    </location>
</feature>
<evidence type="ECO:0000256" key="12">
    <source>
        <dbReference type="ARBA" id="ARBA00023015"/>
    </source>
</evidence>
<dbReference type="InterPro" id="IPR000742">
    <property type="entry name" value="EGF"/>
</dbReference>
<dbReference type="Pfam" id="PF00066">
    <property type="entry name" value="Notch"/>
    <property type="match status" value="3"/>
</dbReference>
<dbReference type="AlphaFoldDB" id="L5LAR2"/>
<dbReference type="SMART" id="SM00181">
    <property type="entry name" value="EGF"/>
    <property type="match status" value="5"/>
</dbReference>
<dbReference type="FunFam" id="3.30.300.320:FF:000001">
    <property type="entry name" value="Neurogenic locus notch 1"/>
    <property type="match status" value="1"/>
</dbReference>
<dbReference type="InterPro" id="IPR010660">
    <property type="entry name" value="Notch_NOD_dom"/>
</dbReference>
<dbReference type="Pfam" id="PF06816">
    <property type="entry name" value="NOD"/>
    <property type="match status" value="1"/>
</dbReference>
<dbReference type="InterPro" id="IPR001881">
    <property type="entry name" value="EGF-like_Ca-bd_dom"/>
</dbReference>
<dbReference type="SMART" id="SM00179">
    <property type="entry name" value="EGF_CA"/>
    <property type="match status" value="2"/>
</dbReference>
<reference evidence="28" key="1">
    <citation type="journal article" date="2013" name="Science">
        <title>Comparative analysis of bat genomes provides insight into the evolution of flight and immunity.</title>
        <authorList>
            <person name="Zhang G."/>
            <person name="Cowled C."/>
            <person name="Shi Z."/>
            <person name="Huang Z."/>
            <person name="Bishop-Lilly K.A."/>
            <person name="Fang X."/>
            <person name="Wynne J.W."/>
            <person name="Xiong Z."/>
            <person name="Baker M.L."/>
            <person name="Zhao W."/>
            <person name="Tachedjian M."/>
            <person name="Zhu Y."/>
            <person name="Zhou P."/>
            <person name="Jiang X."/>
            <person name="Ng J."/>
            <person name="Yang L."/>
            <person name="Wu L."/>
            <person name="Xiao J."/>
            <person name="Feng Y."/>
            <person name="Chen Y."/>
            <person name="Sun X."/>
            <person name="Zhang Y."/>
            <person name="Marsh G.A."/>
            <person name="Crameri G."/>
            <person name="Broder C.C."/>
            <person name="Frey K.G."/>
            <person name="Wang L.F."/>
            <person name="Wang J."/>
        </authorList>
    </citation>
    <scope>NUCLEOTIDE SEQUENCE [LARGE SCALE GENOMIC DNA]</scope>
</reference>
<dbReference type="Pfam" id="PF07684">
    <property type="entry name" value="NODP"/>
    <property type="match status" value="1"/>
</dbReference>
<dbReference type="InterPro" id="IPR051355">
    <property type="entry name" value="Notch/Slit_guidance"/>
</dbReference>
<evidence type="ECO:0000256" key="14">
    <source>
        <dbReference type="ARBA" id="ARBA00023136"/>
    </source>
</evidence>
<keyword evidence="3" id="KW-0217">Developmental protein</keyword>
<dbReference type="EMBL" id="KB113694">
    <property type="protein sequence ID" value="ELK23414.1"/>
    <property type="molecule type" value="Genomic_DNA"/>
</dbReference>
<feature type="disulfide bond" evidence="21">
    <location>
        <begin position="52"/>
        <end position="61"/>
    </location>
</feature>
<feature type="disulfide bond" evidence="21">
    <location>
        <begin position="257"/>
        <end position="266"/>
    </location>
</feature>
<feature type="repeat" description="ANK" evidence="20">
    <location>
        <begin position="722"/>
        <end position="754"/>
    </location>
</feature>
<evidence type="ECO:0000256" key="17">
    <source>
        <dbReference type="ARBA" id="ARBA00023163"/>
    </source>
</evidence>
<dbReference type="FunFam" id="2.10.25.10:FF:000541">
    <property type="entry name" value="Notch homolog 4, [Drosophila]"/>
    <property type="match status" value="1"/>
</dbReference>
<evidence type="ECO:0000256" key="6">
    <source>
        <dbReference type="ARBA" id="ARBA00022692"/>
    </source>
</evidence>
<sequence length="834" mass="88061">MQPPSLLLLWLLGSWAVKTGGEQCQLRDFCSANPCMNGGVCLTTYPQIQCRCPPGFEGHACERDVNECHLCDVPLCAPNLCQPEQKCPLQEDEARCLCPDGSPGCAPAENCTCQHGSCQRKEAVTRQCDIRSHPTAGQRCEEKMDPCQSQPCSHGGSCEASAGPPPGFTCRCPLGFEGPTCSQRAPSCGPHHCHHGGLCLPSPKPGFPPRCACLNGYGGPDCLTPAIQGCGPPSPCLHNGSCSETSKPGGPSFRCSCPPGSPGPRCQSPRAKGCEGRGGDGACDAGCSGPAGSWDGGDCSLGVLDPWQGCPSHSRCWLLFGDGQCHPQCDSAECLFDGYDCETPPACTPAYDQFCHDHFHNGHCEKGCDAPECGWDGGDCRPQAGSSEGGPSLALLVVLSRPALDRQLLALARALSLALRVGLWVRKDRDGRDMVYPYPGTQAQEELGGSPGPSHQETAAPQTQPAGQEPDSLSTGFVVVMGVDLSRCGPNHPAARCPWDPGFLLRFLAAMAAVEALEPLLPGPLLAAHPRAGTEPPANQLPWPVLCSPVAGVLLLALGALLILQLIRRRRREHGALWLPPGFTRRPRTQPAPRRRRPPLGEDSIGLKALKPEAKAVEDGVVMCSGPEEGEEAEDTASPAQCQLWALSGDCRGLPQAAMLTPPQEAELDIPGVDTHGPEGVTPLMAAVCCGAVEYRTFLESPEPWEPLLDGGACPQAHTAGTGETPLHLAARFSRPTAARRLLESGANPNQPDRAGRTPLHTAVAADAREVCQLLLRHRQTAVDARTVDGTTALMLAAKLAVEDLVEELIAAQADVGARDKWGMDLGVLMSQRS</sequence>
<keyword evidence="16" id="KW-0010">Activator</keyword>
<evidence type="ECO:0000256" key="24">
    <source>
        <dbReference type="SAM" id="SignalP"/>
    </source>
</evidence>
<feature type="region of interest" description="Disordered" evidence="22">
    <location>
        <begin position="435"/>
        <end position="471"/>
    </location>
</feature>
<dbReference type="SMART" id="SM00248">
    <property type="entry name" value="ANK"/>
    <property type="match status" value="3"/>
</dbReference>
<evidence type="ECO:0000256" key="20">
    <source>
        <dbReference type="PROSITE-ProRule" id="PRU00023"/>
    </source>
</evidence>
<dbReference type="InterPro" id="IPR011656">
    <property type="entry name" value="Notch_NODP_dom"/>
</dbReference>
<feature type="compositionally biased region" description="Basic residues" evidence="22">
    <location>
        <begin position="585"/>
        <end position="598"/>
    </location>
</feature>
<dbReference type="eggNOG" id="KOG1217">
    <property type="taxonomic scope" value="Eukaryota"/>
</dbReference>
<dbReference type="GO" id="GO:0043235">
    <property type="term" value="C:receptor complex"/>
    <property type="evidence" value="ECO:0007669"/>
    <property type="project" value="TreeGrafter"/>
</dbReference>
<keyword evidence="14 23" id="KW-0472">Membrane</keyword>
<keyword evidence="15 21" id="KW-1015">Disulfide bond</keyword>
<evidence type="ECO:0000256" key="22">
    <source>
        <dbReference type="SAM" id="MobiDB-lite"/>
    </source>
</evidence>
<comment type="caution">
    <text evidence="21">Lacks conserved residue(s) required for the propagation of feature annotation.</text>
</comment>
<dbReference type="Gene3D" id="1.25.40.20">
    <property type="entry name" value="Ankyrin repeat-containing domain"/>
    <property type="match status" value="1"/>
</dbReference>
<feature type="domain" description="LNR" evidence="26">
    <location>
        <begin position="310"/>
        <end position="352"/>
    </location>
</feature>